<dbReference type="VEuPathDB" id="TriTrypDB:TcIL3000.11.4190"/>
<accession>G0V044</accession>
<organism evidence="2">
    <name type="scientific">Trypanosoma congolense (strain IL3000)</name>
    <dbReference type="NCBI Taxonomy" id="1068625"/>
    <lineage>
        <taxon>Eukaryota</taxon>
        <taxon>Discoba</taxon>
        <taxon>Euglenozoa</taxon>
        <taxon>Kinetoplastea</taxon>
        <taxon>Metakinetoplastina</taxon>
        <taxon>Trypanosomatida</taxon>
        <taxon>Trypanosomatidae</taxon>
        <taxon>Trypanosoma</taxon>
        <taxon>Nannomonas</taxon>
    </lineage>
</organism>
<name>G0V044_TRYCI</name>
<reference evidence="2" key="1">
    <citation type="journal article" date="2012" name="Proc. Natl. Acad. Sci. U.S.A.">
        <title>Antigenic diversity is generated by distinct evolutionary mechanisms in African trypanosome species.</title>
        <authorList>
            <person name="Jackson A.P."/>
            <person name="Berry A."/>
            <person name="Aslett M."/>
            <person name="Allison H.C."/>
            <person name="Burton P."/>
            <person name="Vavrova-Anderson J."/>
            <person name="Brown R."/>
            <person name="Browne H."/>
            <person name="Corton N."/>
            <person name="Hauser H."/>
            <person name="Gamble J."/>
            <person name="Gilderthorp R."/>
            <person name="Marcello L."/>
            <person name="McQuillan J."/>
            <person name="Otto T.D."/>
            <person name="Quail M.A."/>
            <person name="Sanders M.J."/>
            <person name="van Tonder A."/>
            <person name="Ginger M.L."/>
            <person name="Field M.C."/>
            <person name="Barry J.D."/>
            <person name="Hertz-Fowler C."/>
            <person name="Berriman M."/>
        </authorList>
    </citation>
    <scope>NUCLEOTIDE SEQUENCE</scope>
    <source>
        <strain evidence="2">IL3000</strain>
    </source>
</reference>
<evidence type="ECO:0000256" key="1">
    <source>
        <dbReference type="SAM" id="MobiDB-lite"/>
    </source>
</evidence>
<dbReference type="PANTHER" id="PTHR16220:SF0">
    <property type="entry name" value="WD REPEAT-CONTAINING PROTEIN WRAP73"/>
    <property type="match status" value="1"/>
</dbReference>
<dbReference type="EMBL" id="HE575324">
    <property type="protein sequence ID" value="CCC95014.1"/>
    <property type="molecule type" value="Genomic_DNA"/>
</dbReference>
<dbReference type="GO" id="GO:1990811">
    <property type="term" value="C:MWP complex"/>
    <property type="evidence" value="ECO:0007669"/>
    <property type="project" value="TreeGrafter"/>
</dbReference>
<dbReference type="SUPFAM" id="SSF82171">
    <property type="entry name" value="DPP6 N-terminal domain-like"/>
    <property type="match status" value="1"/>
</dbReference>
<dbReference type="AlphaFoldDB" id="G0V044"/>
<proteinExistence type="predicted"/>
<feature type="region of interest" description="Disordered" evidence="1">
    <location>
        <begin position="507"/>
        <end position="531"/>
    </location>
</feature>
<feature type="compositionally biased region" description="Low complexity" evidence="1">
    <location>
        <begin position="513"/>
        <end position="529"/>
    </location>
</feature>
<dbReference type="PANTHER" id="PTHR16220">
    <property type="entry name" value="WD REPEAT PROTEIN 8-RELATED"/>
    <property type="match status" value="1"/>
</dbReference>
<protein>
    <submittedName>
        <fullName evidence="2">Uncharacterized protein</fullName>
    </submittedName>
</protein>
<sequence>MQVLDVEDGGLCALSPNQSLFAIVKKGLDVVFIDYIRRTSQLRKACVARGSENVDTTPNARRSDAIIFKYTALDEISELRWSPDSTLVALLLSQRGAIEIVSVYGRSCVARVDAGILGLRALCWHPSSRAIYWVSLFDAHVFSLLDGHVMQLLGGVKYSLQAALRYMSTPPSIGARGLLPRPGTSIVRGRSSKKATGTSRVEQLLSEAALLRFSTCRRFLFYVTTKRVFSPLCGTNDGENPVRHPSVSDSVVLHPAPVPQDGDRGCSQRRSEWLVVLSATTHEGLYAFPTARFVSCVSECIAVQSGIVLIDYTQGCLALTTFDGARAMHCEPTGVHSVSVSKCGGILFMVFGDGCRTVLVSKKRVVSLRHVSFAADVALPLRIGEIDLLEEPQSMKKCCEEFLQVRRGDWSSGGVFAQPESSSNWLEVARQNTFDRIGQSAISASGRFVAVTLARWPTIVFIMDIVQQRVLSVLCHRARVVTLCWAPASHSAFWRFQWRHYMQRPEEGETEDNNSIVSNSNDSNHRSSNPAVITHSGLEEPLLITTDNHESKVFFWLVDRAICFLPVQQAGVGSVDNIACWRPGEKESHRQRPKDGLRLRINRGMFGEDAAGVVLVDDQQEVALMAAFDHEPDDT</sequence>
<dbReference type="GO" id="GO:0005815">
    <property type="term" value="C:microtubule organizing center"/>
    <property type="evidence" value="ECO:0007669"/>
    <property type="project" value="TreeGrafter"/>
</dbReference>
<gene>
    <name evidence="2" type="ORF">TCIL3000_11_4190</name>
</gene>
<dbReference type="InterPro" id="IPR052778">
    <property type="entry name" value="Centrosome-WD_assoc"/>
</dbReference>
<evidence type="ECO:0000313" key="2">
    <source>
        <dbReference type="EMBL" id="CCC95014.1"/>
    </source>
</evidence>